<dbReference type="AlphaFoldDB" id="A0AAU9R524"/>
<dbReference type="EMBL" id="OU466857">
    <property type="protein sequence ID" value="CAH2033799.1"/>
    <property type="molecule type" value="Genomic_DNA"/>
</dbReference>
<accession>A0AAU9R524</accession>
<protein>
    <submittedName>
        <fullName evidence="1">Uncharacterized protein</fullName>
    </submittedName>
</protein>
<dbReference type="Proteomes" id="UP000836841">
    <property type="component" value="Chromosome 1"/>
</dbReference>
<evidence type="ECO:0000313" key="2">
    <source>
        <dbReference type="Proteomes" id="UP000836841"/>
    </source>
</evidence>
<evidence type="ECO:0000313" key="1">
    <source>
        <dbReference type="EMBL" id="CAH2033799.1"/>
    </source>
</evidence>
<proteinExistence type="predicted"/>
<name>A0AAU9R524_THLAR</name>
<keyword evidence="2" id="KW-1185">Reference proteome</keyword>
<sequence>MVKFTISTQPNRGLRGVVIAVVVAVNQEINDFQVPDVLGIQAQILELGQPKYNTTLSLSGVPRTSDDQLYICRYSHHHPMVTLLKDRYTIQVIKQKLPIKQDAELKMHGIHLVYEGDDDLEGEEDTVNETHLTVSQKLANFFRSFEEGEASSEK</sequence>
<organism evidence="1 2">
    <name type="scientific">Thlaspi arvense</name>
    <name type="common">Field penny-cress</name>
    <dbReference type="NCBI Taxonomy" id="13288"/>
    <lineage>
        <taxon>Eukaryota</taxon>
        <taxon>Viridiplantae</taxon>
        <taxon>Streptophyta</taxon>
        <taxon>Embryophyta</taxon>
        <taxon>Tracheophyta</taxon>
        <taxon>Spermatophyta</taxon>
        <taxon>Magnoliopsida</taxon>
        <taxon>eudicotyledons</taxon>
        <taxon>Gunneridae</taxon>
        <taxon>Pentapetalae</taxon>
        <taxon>rosids</taxon>
        <taxon>malvids</taxon>
        <taxon>Brassicales</taxon>
        <taxon>Brassicaceae</taxon>
        <taxon>Thlaspideae</taxon>
        <taxon>Thlaspi</taxon>
    </lineage>
</organism>
<reference evidence="1 2" key="1">
    <citation type="submission" date="2022-03" db="EMBL/GenBank/DDBJ databases">
        <authorList>
            <person name="Nunn A."/>
            <person name="Chopra R."/>
            <person name="Nunn A."/>
            <person name="Contreras Garrido A."/>
        </authorList>
    </citation>
    <scope>NUCLEOTIDE SEQUENCE [LARGE SCALE GENOMIC DNA]</scope>
</reference>
<gene>
    <name evidence="1" type="ORF">TAV2_LOCUS1947</name>
</gene>